<dbReference type="Proteomes" id="UP001432322">
    <property type="component" value="Unassembled WGS sequence"/>
</dbReference>
<feature type="non-terminal residue" evidence="2">
    <location>
        <position position="108"/>
    </location>
</feature>
<keyword evidence="3" id="KW-1185">Reference proteome</keyword>
<reference evidence="2" key="1">
    <citation type="submission" date="2023-10" db="EMBL/GenBank/DDBJ databases">
        <title>Genome assembly of Pristionchus species.</title>
        <authorList>
            <person name="Yoshida K."/>
            <person name="Sommer R.J."/>
        </authorList>
    </citation>
    <scope>NUCLEOTIDE SEQUENCE</scope>
    <source>
        <strain evidence="2">RS5133</strain>
    </source>
</reference>
<dbReference type="AlphaFoldDB" id="A0AAV5V678"/>
<evidence type="ECO:0000313" key="3">
    <source>
        <dbReference type="Proteomes" id="UP001432322"/>
    </source>
</evidence>
<dbReference type="EMBL" id="BTSY01000002">
    <property type="protein sequence ID" value="GMT14876.1"/>
    <property type="molecule type" value="Genomic_DNA"/>
</dbReference>
<protein>
    <recommendedName>
        <fullName evidence="4">Receptor ligand binding region domain-containing protein</fullName>
    </recommendedName>
</protein>
<proteinExistence type="predicted"/>
<sequence length="108" mass="11814">MSIMFHLFLLLFTFPTVSPETIEMGNKLLELPLNFGYVGPIGCVGKKKNCDDRGAEASLISLSEAIESINQDRDLIYFHNITIKSLDSSSSNSLRATVNGMVDSSLIA</sequence>
<feature type="chain" id="PRO_5043921579" description="Receptor ligand binding region domain-containing protein" evidence="1">
    <location>
        <begin position="20"/>
        <end position="108"/>
    </location>
</feature>
<evidence type="ECO:0008006" key="4">
    <source>
        <dbReference type="Google" id="ProtNLM"/>
    </source>
</evidence>
<evidence type="ECO:0000313" key="2">
    <source>
        <dbReference type="EMBL" id="GMT14876.1"/>
    </source>
</evidence>
<organism evidence="2 3">
    <name type="scientific">Pristionchus fissidentatus</name>
    <dbReference type="NCBI Taxonomy" id="1538716"/>
    <lineage>
        <taxon>Eukaryota</taxon>
        <taxon>Metazoa</taxon>
        <taxon>Ecdysozoa</taxon>
        <taxon>Nematoda</taxon>
        <taxon>Chromadorea</taxon>
        <taxon>Rhabditida</taxon>
        <taxon>Rhabditina</taxon>
        <taxon>Diplogasteromorpha</taxon>
        <taxon>Diplogasteroidea</taxon>
        <taxon>Neodiplogasteridae</taxon>
        <taxon>Pristionchus</taxon>
    </lineage>
</organism>
<feature type="signal peptide" evidence="1">
    <location>
        <begin position="1"/>
        <end position="19"/>
    </location>
</feature>
<accession>A0AAV5V678</accession>
<name>A0AAV5V678_9BILA</name>
<keyword evidence="1" id="KW-0732">Signal</keyword>
<comment type="caution">
    <text evidence="2">The sequence shown here is derived from an EMBL/GenBank/DDBJ whole genome shotgun (WGS) entry which is preliminary data.</text>
</comment>
<gene>
    <name evidence="2" type="ORF">PFISCL1PPCAC_6173</name>
</gene>
<evidence type="ECO:0000256" key="1">
    <source>
        <dbReference type="SAM" id="SignalP"/>
    </source>
</evidence>